<proteinExistence type="predicted"/>
<accession>A0A550BXG3</accession>
<evidence type="ECO:0000313" key="3">
    <source>
        <dbReference type="Proteomes" id="UP000320762"/>
    </source>
</evidence>
<dbReference type="EMBL" id="VDMD01000050">
    <property type="protein sequence ID" value="TRM57237.1"/>
    <property type="molecule type" value="Genomic_DNA"/>
</dbReference>
<name>A0A550BXG3_9AGAR</name>
<reference evidence="2 3" key="1">
    <citation type="journal article" date="2019" name="New Phytol.">
        <title>Comparative genomics reveals unique wood-decay strategies and fruiting body development in the Schizophyllaceae.</title>
        <authorList>
            <person name="Almasi E."/>
            <person name="Sahu N."/>
            <person name="Krizsan K."/>
            <person name="Balint B."/>
            <person name="Kovacs G.M."/>
            <person name="Kiss B."/>
            <person name="Cseklye J."/>
            <person name="Drula E."/>
            <person name="Henrissat B."/>
            <person name="Nagy I."/>
            <person name="Chovatia M."/>
            <person name="Adam C."/>
            <person name="LaButti K."/>
            <person name="Lipzen A."/>
            <person name="Riley R."/>
            <person name="Grigoriev I.V."/>
            <person name="Nagy L.G."/>
        </authorList>
    </citation>
    <scope>NUCLEOTIDE SEQUENCE [LARGE SCALE GENOMIC DNA]</scope>
    <source>
        <strain evidence="2 3">NL-1724</strain>
    </source>
</reference>
<dbReference type="Proteomes" id="UP000320762">
    <property type="component" value="Unassembled WGS sequence"/>
</dbReference>
<sequence length="201" mass="21878">MSHITKCRLEVEVAEERKNSIVYKLKKVLDGLRRGRPTLVSGPAYDMVLPGPPIRIEPSATNLPTNNQPATMQAATNQPTVNQPAPSVLPVQPVTIAPIQDQSSTTNQELGFSQMFSRDVADADTMTSSRRAAFLPGDLNTEVPSAEREAALIEAAVHVEPRFPGIARGLADLEAAEEEEDMQTPPLRPRGPRPMPGRRVL</sequence>
<feature type="region of interest" description="Disordered" evidence="1">
    <location>
        <begin position="170"/>
        <end position="201"/>
    </location>
</feature>
<gene>
    <name evidence="2" type="ORF">BD626DRAFT_634987</name>
</gene>
<protein>
    <submittedName>
        <fullName evidence="2">Uncharacterized protein</fullName>
    </submittedName>
</protein>
<organism evidence="2 3">
    <name type="scientific">Schizophyllum amplum</name>
    <dbReference type="NCBI Taxonomy" id="97359"/>
    <lineage>
        <taxon>Eukaryota</taxon>
        <taxon>Fungi</taxon>
        <taxon>Dikarya</taxon>
        <taxon>Basidiomycota</taxon>
        <taxon>Agaricomycotina</taxon>
        <taxon>Agaricomycetes</taxon>
        <taxon>Agaricomycetidae</taxon>
        <taxon>Agaricales</taxon>
        <taxon>Schizophyllaceae</taxon>
        <taxon>Schizophyllum</taxon>
    </lineage>
</organism>
<dbReference type="AlphaFoldDB" id="A0A550BXG3"/>
<comment type="caution">
    <text evidence="2">The sequence shown here is derived from an EMBL/GenBank/DDBJ whole genome shotgun (WGS) entry which is preliminary data.</text>
</comment>
<evidence type="ECO:0000313" key="2">
    <source>
        <dbReference type="EMBL" id="TRM57237.1"/>
    </source>
</evidence>
<feature type="compositionally biased region" description="Pro residues" evidence="1">
    <location>
        <begin position="186"/>
        <end position="195"/>
    </location>
</feature>
<keyword evidence="3" id="KW-1185">Reference proteome</keyword>
<evidence type="ECO:0000256" key="1">
    <source>
        <dbReference type="SAM" id="MobiDB-lite"/>
    </source>
</evidence>